<dbReference type="GO" id="GO:0071949">
    <property type="term" value="F:FAD binding"/>
    <property type="evidence" value="ECO:0007669"/>
    <property type="project" value="InterPro"/>
</dbReference>
<dbReference type="InterPro" id="IPR016167">
    <property type="entry name" value="FAD-bd_PCMH_sub1"/>
</dbReference>
<keyword evidence="1" id="KW-0560">Oxidoreductase</keyword>
<name>A0A814PX05_9BILA</name>
<dbReference type="PROSITE" id="PS51387">
    <property type="entry name" value="FAD_PCMH"/>
    <property type="match status" value="1"/>
</dbReference>
<evidence type="ECO:0000256" key="1">
    <source>
        <dbReference type="ARBA" id="ARBA00023002"/>
    </source>
</evidence>
<dbReference type="PANTHER" id="PTHR43762">
    <property type="entry name" value="L-GULONOLACTONE OXIDASE"/>
    <property type="match status" value="1"/>
</dbReference>
<dbReference type="Pfam" id="PF01565">
    <property type="entry name" value="FAD_binding_4"/>
    <property type="match status" value="1"/>
</dbReference>
<proteinExistence type="predicted"/>
<dbReference type="Gene3D" id="3.30.43.10">
    <property type="entry name" value="Uridine Diphospho-n-acetylenolpyruvylglucosamine Reductase, domain 2"/>
    <property type="match status" value="1"/>
</dbReference>
<comment type="caution">
    <text evidence="3">The sequence shown here is derived from an EMBL/GenBank/DDBJ whole genome shotgun (WGS) entry which is preliminary data.</text>
</comment>
<dbReference type="PIRSF" id="PIRSF000136">
    <property type="entry name" value="LGO_GLO"/>
    <property type="match status" value="1"/>
</dbReference>
<dbReference type="GO" id="GO:0003885">
    <property type="term" value="F:D-arabinono-1,4-lactone oxidase activity"/>
    <property type="evidence" value="ECO:0007669"/>
    <property type="project" value="InterPro"/>
</dbReference>
<accession>A0A814PX05</accession>
<dbReference type="EMBL" id="CAJNOE010000276">
    <property type="protein sequence ID" value="CAF1112105.1"/>
    <property type="molecule type" value="Genomic_DNA"/>
</dbReference>
<dbReference type="AlphaFoldDB" id="A0A814PX05"/>
<dbReference type="Pfam" id="PF04030">
    <property type="entry name" value="ALO"/>
    <property type="match status" value="2"/>
</dbReference>
<organism evidence="3 4">
    <name type="scientific">Adineta steineri</name>
    <dbReference type="NCBI Taxonomy" id="433720"/>
    <lineage>
        <taxon>Eukaryota</taxon>
        <taxon>Metazoa</taxon>
        <taxon>Spiralia</taxon>
        <taxon>Gnathifera</taxon>
        <taxon>Rotifera</taxon>
        <taxon>Eurotatoria</taxon>
        <taxon>Bdelloidea</taxon>
        <taxon>Adinetida</taxon>
        <taxon>Adinetidae</taxon>
        <taxon>Adineta</taxon>
    </lineage>
</organism>
<evidence type="ECO:0000313" key="3">
    <source>
        <dbReference type="EMBL" id="CAF1112105.1"/>
    </source>
</evidence>
<dbReference type="SUPFAM" id="SSF56176">
    <property type="entry name" value="FAD-binding/transporter-associated domain-like"/>
    <property type="match status" value="1"/>
</dbReference>
<dbReference type="InterPro" id="IPR036318">
    <property type="entry name" value="FAD-bd_PCMH-like_sf"/>
</dbReference>
<gene>
    <name evidence="3" type="ORF">IZO911_LOCUS23648</name>
</gene>
<dbReference type="GO" id="GO:0016020">
    <property type="term" value="C:membrane"/>
    <property type="evidence" value="ECO:0007669"/>
    <property type="project" value="InterPro"/>
</dbReference>
<dbReference type="PANTHER" id="PTHR43762:SF1">
    <property type="entry name" value="D-ARABINONO-1,4-LACTONE OXIDASE"/>
    <property type="match status" value="1"/>
</dbReference>
<dbReference type="InterPro" id="IPR010031">
    <property type="entry name" value="FAD_lactone_oxidase-like"/>
</dbReference>
<dbReference type="Proteomes" id="UP000663860">
    <property type="component" value="Unassembled WGS sequence"/>
</dbReference>
<sequence length="517" mass="60866">MSVHWNWARTFYCRPRLYVEPKSIDSLRTLLNEINETKSKVRVIGCGHSPSSLSMSNEVLISMKYFNKILEIDEINHEIHCESGVLIRTLNELLPQHNLSLTVQGSVNELTIGGVISTATHGSGIKYGSISSYVRSITLMKLNGDIKEYYLDDDEDLFRCLTCSLGTFGIIISVRLQVSPLFYLELNQKPLEFHTFLNTLSIHYASSDHFRYMWYPHTNSGIAYHLNRVNPRLITNKKKSIFSRIISWFSNSLIGHHLLELLFYFSLYFPSLVRRINKMYAKLEGKTLHKIDRCDKLFNFDCLFRQYASEWAIPLDQAVSCLTELEQSMEQYKNVHFPIEIRFSKDEDLSYLSYAKLEGKTLHKIDRCDKLFNFDCLFRQYASEWAIPLDQAVSCLTELEQSMEQYKNVHFPIEIRFSKDEDLSYLSPAYGRKTCWINTVAYRPYGKIHYQHRPFFQAFEHICHKYNGRPHWAKEHPLKNEDFAQLYPKWNLFKEKREEFDPNNFLINDCLKNVFLN</sequence>
<dbReference type="InterPro" id="IPR016169">
    <property type="entry name" value="FAD-bd_PCMH_sub2"/>
</dbReference>
<protein>
    <recommendedName>
        <fullName evidence="2">FAD-binding PCMH-type domain-containing protein</fullName>
    </recommendedName>
</protein>
<dbReference type="InterPro" id="IPR007173">
    <property type="entry name" value="ALO_C"/>
</dbReference>
<feature type="domain" description="FAD-binding PCMH-type" evidence="2">
    <location>
        <begin position="11"/>
        <end position="181"/>
    </location>
</feature>
<evidence type="ECO:0000259" key="2">
    <source>
        <dbReference type="PROSITE" id="PS51387"/>
    </source>
</evidence>
<dbReference type="Gene3D" id="3.30.465.10">
    <property type="match status" value="1"/>
</dbReference>
<reference evidence="3" key="1">
    <citation type="submission" date="2021-02" db="EMBL/GenBank/DDBJ databases">
        <authorList>
            <person name="Nowell W R."/>
        </authorList>
    </citation>
    <scope>NUCLEOTIDE SEQUENCE</scope>
</reference>
<dbReference type="InterPro" id="IPR006094">
    <property type="entry name" value="Oxid_FAD_bind_N"/>
</dbReference>
<dbReference type="InterPro" id="IPR016166">
    <property type="entry name" value="FAD-bd_PCMH"/>
</dbReference>
<dbReference type="Gene3D" id="3.30.70.2520">
    <property type="match status" value="2"/>
</dbReference>
<evidence type="ECO:0000313" key="4">
    <source>
        <dbReference type="Proteomes" id="UP000663860"/>
    </source>
</evidence>